<evidence type="ECO:0000259" key="6">
    <source>
        <dbReference type="Pfam" id="PF04932"/>
    </source>
</evidence>
<organism evidence="7 8">
    <name type="scientific">Candidatus Scatomorpha intestinavium</name>
    <dbReference type="NCBI Taxonomy" id="2840922"/>
    <lineage>
        <taxon>Bacteria</taxon>
        <taxon>Bacillati</taxon>
        <taxon>Bacillota</taxon>
        <taxon>Clostridia</taxon>
        <taxon>Eubacteriales</taxon>
        <taxon>Candidatus Scatomorpha</taxon>
    </lineage>
</organism>
<dbReference type="PANTHER" id="PTHR37422:SF13">
    <property type="entry name" value="LIPOPOLYSACCHARIDE BIOSYNTHESIS PROTEIN PA4999-RELATED"/>
    <property type="match status" value="1"/>
</dbReference>
<feature type="transmembrane region" description="Helical" evidence="5">
    <location>
        <begin position="477"/>
        <end position="495"/>
    </location>
</feature>
<name>A0A9D0ZD03_9FIRM</name>
<evidence type="ECO:0000256" key="1">
    <source>
        <dbReference type="ARBA" id="ARBA00004141"/>
    </source>
</evidence>
<keyword evidence="3 5" id="KW-1133">Transmembrane helix</keyword>
<feature type="transmembrane region" description="Helical" evidence="5">
    <location>
        <begin position="451"/>
        <end position="471"/>
    </location>
</feature>
<feature type="transmembrane region" description="Helical" evidence="5">
    <location>
        <begin position="288"/>
        <end position="319"/>
    </location>
</feature>
<evidence type="ECO:0000256" key="5">
    <source>
        <dbReference type="SAM" id="Phobius"/>
    </source>
</evidence>
<accession>A0A9D0ZD03</accession>
<feature type="transmembrane region" description="Helical" evidence="5">
    <location>
        <begin position="368"/>
        <end position="388"/>
    </location>
</feature>
<dbReference type="GO" id="GO:0016020">
    <property type="term" value="C:membrane"/>
    <property type="evidence" value="ECO:0007669"/>
    <property type="project" value="UniProtKB-SubCell"/>
</dbReference>
<proteinExistence type="predicted"/>
<feature type="transmembrane region" description="Helical" evidence="5">
    <location>
        <begin position="121"/>
        <end position="141"/>
    </location>
</feature>
<feature type="transmembrane region" description="Helical" evidence="5">
    <location>
        <begin position="207"/>
        <end position="224"/>
    </location>
</feature>
<keyword evidence="2 5" id="KW-0812">Transmembrane</keyword>
<evidence type="ECO:0000313" key="8">
    <source>
        <dbReference type="Proteomes" id="UP000824262"/>
    </source>
</evidence>
<comment type="caution">
    <text evidence="7">The sequence shown here is derived from an EMBL/GenBank/DDBJ whole genome shotgun (WGS) entry which is preliminary data.</text>
</comment>
<dbReference type="AlphaFoldDB" id="A0A9D0ZD03"/>
<dbReference type="Proteomes" id="UP000824262">
    <property type="component" value="Unassembled WGS sequence"/>
</dbReference>
<feature type="transmembrane region" description="Helical" evidence="5">
    <location>
        <begin position="6"/>
        <end position="23"/>
    </location>
</feature>
<sequence length="502" mass="56136">MLKSSVLGRLYGWWLCSAIFRLLRGIYRPFARAFPNSAVVNFLRRPPKIERWYANSLVCRAIDAVYRFLLRIFGAIINALRPAAGGSFFVRAASGSYFLRFEVLLGCFTFVMFVAPHEMWSNSYAVLGAAGLFGVAFLMSAAGARREVFPREFGLPFLLFVMACVGSLGFTSDRSDSLRVLMFFAAAFLFMYAAVIGISTKEQLRRLMGFIYAAVMFTALYAFYQRVMGVEVSASFTDLDLNVGVPGRVYSTLDNPNNYAEFLVLFTPLSTAYAMTEKRTFRRLVLSCLIVLPLGALVMTYSRGCWLSIALSVVIFVYYTDKRLIPVGLVACILLIPFLPDSIMTRISTIFNSHDSSANHRLTTWRGIINMIGDYGITGIGMGPNTFAELYPDYALTGATRGVYHSQMLYMELILETGALGFISFMWFMLREVKNAAFDLFKARSQEVRMALIACGASFGGIAVAGIFEYIWFYPRVLFAFFILLGVMLAAARLAREEGCAR</sequence>
<protein>
    <submittedName>
        <fullName evidence="7">O-antigen ligase family protein</fullName>
    </submittedName>
</protein>
<reference evidence="7" key="2">
    <citation type="journal article" date="2021" name="PeerJ">
        <title>Extensive microbial diversity within the chicken gut microbiome revealed by metagenomics and culture.</title>
        <authorList>
            <person name="Gilroy R."/>
            <person name="Ravi A."/>
            <person name="Getino M."/>
            <person name="Pursley I."/>
            <person name="Horton D.L."/>
            <person name="Alikhan N.F."/>
            <person name="Baker D."/>
            <person name="Gharbi K."/>
            <person name="Hall N."/>
            <person name="Watson M."/>
            <person name="Adriaenssens E.M."/>
            <person name="Foster-Nyarko E."/>
            <person name="Jarju S."/>
            <person name="Secka A."/>
            <person name="Antonio M."/>
            <person name="Oren A."/>
            <person name="Chaudhuri R.R."/>
            <person name="La Ragione R."/>
            <person name="Hildebrand F."/>
            <person name="Pallen M.J."/>
        </authorList>
    </citation>
    <scope>NUCLEOTIDE SEQUENCE</scope>
    <source>
        <strain evidence="7">ChiBcolR7-354</strain>
    </source>
</reference>
<evidence type="ECO:0000256" key="2">
    <source>
        <dbReference type="ARBA" id="ARBA00022692"/>
    </source>
</evidence>
<feature type="transmembrane region" description="Helical" evidence="5">
    <location>
        <begin position="177"/>
        <end position="195"/>
    </location>
</feature>
<dbReference type="EMBL" id="DVGA01000034">
    <property type="protein sequence ID" value="HIQ78208.1"/>
    <property type="molecule type" value="Genomic_DNA"/>
</dbReference>
<feature type="transmembrane region" description="Helical" evidence="5">
    <location>
        <begin position="153"/>
        <end position="171"/>
    </location>
</feature>
<dbReference type="Pfam" id="PF04932">
    <property type="entry name" value="Wzy_C"/>
    <property type="match status" value="1"/>
</dbReference>
<evidence type="ECO:0000256" key="3">
    <source>
        <dbReference type="ARBA" id="ARBA00022989"/>
    </source>
</evidence>
<reference evidence="7" key="1">
    <citation type="submission" date="2020-10" db="EMBL/GenBank/DDBJ databases">
        <authorList>
            <person name="Gilroy R."/>
        </authorList>
    </citation>
    <scope>NUCLEOTIDE SEQUENCE</scope>
    <source>
        <strain evidence="7">ChiBcolR7-354</strain>
    </source>
</reference>
<feature type="transmembrane region" description="Helical" evidence="5">
    <location>
        <begin position="97"/>
        <end position="115"/>
    </location>
</feature>
<evidence type="ECO:0000313" key="7">
    <source>
        <dbReference type="EMBL" id="HIQ78208.1"/>
    </source>
</evidence>
<dbReference type="PANTHER" id="PTHR37422">
    <property type="entry name" value="TEICHURONIC ACID BIOSYNTHESIS PROTEIN TUAE"/>
    <property type="match status" value="1"/>
</dbReference>
<keyword evidence="7" id="KW-0436">Ligase</keyword>
<dbReference type="InterPro" id="IPR051533">
    <property type="entry name" value="WaaL-like"/>
</dbReference>
<feature type="transmembrane region" description="Helical" evidence="5">
    <location>
        <begin position="325"/>
        <end position="347"/>
    </location>
</feature>
<keyword evidence="4 5" id="KW-0472">Membrane</keyword>
<evidence type="ECO:0000256" key="4">
    <source>
        <dbReference type="ARBA" id="ARBA00023136"/>
    </source>
</evidence>
<dbReference type="InterPro" id="IPR007016">
    <property type="entry name" value="O-antigen_ligase-rel_domated"/>
</dbReference>
<feature type="transmembrane region" description="Helical" evidence="5">
    <location>
        <begin position="408"/>
        <end position="430"/>
    </location>
</feature>
<dbReference type="GO" id="GO:0016874">
    <property type="term" value="F:ligase activity"/>
    <property type="evidence" value="ECO:0007669"/>
    <property type="project" value="UniProtKB-KW"/>
</dbReference>
<feature type="domain" description="O-antigen ligase-related" evidence="6">
    <location>
        <begin position="289"/>
        <end position="426"/>
    </location>
</feature>
<comment type="subcellular location">
    <subcellularLocation>
        <location evidence="1">Membrane</location>
        <topology evidence="1">Multi-pass membrane protein</topology>
    </subcellularLocation>
</comment>
<gene>
    <name evidence="7" type="ORF">IAB77_03000</name>
</gene>